<dbReference type="InterPro" id="IPR000515">
    <property type="entry name" value="MetI-like"/>
</dbReference>
<reference evidence="9" key="2">
    <citation type="submission" date="2021-04" db="EMBL/GenBank/DDBJ databases">
        <authorList>
            <person name="Gilroy R."/>
        </authorList>
    </citation>
    <scope>NUCLEOTIDE SEQUENCE</scope>
    <source>
        <strain evidence="9">ChiHjej8B7-3636</strain>
    </source>
</reference>
<keyword evidence="2 7" id="KW-0813">Transport</keyword>
<evidence type="ECO:0000256" key="4">
    <source>
        <dbReference type="ARBA" id="ARBA00022692"/>
    </source>
</evidence>
<feature type="transmembrane region" description="Helical" evidence="7">
    <location>
        <begin position="150"/>
        <end position="176"/>
    </location>
</feature>
<evidence type="ECO:0000256" key="1">
    <source>
        <dbReference type="ARBA" id="ARBA00004651"/>
    </source>
</evidence>
<evidence type="ECO:0000256" key="2">
    <source>
        <dbReference type="ARBA" id="ARBA00022448"/>
    </source>
</evidence>
<comment type="subcellular location">
    <subcellularLocation>
        <location evidence="1 7">Cell membrane</location>
        <topology evidence="1 7">Multi-pass membrane protein</topology>
    </subcellularLocation>
</comment>
<dbReference type="Gene3D" id="1.10.3720.10">
    <property type="entry name" value="MetI-like"/>
    <property type="match status" value="1"/>
</dbReference>
<evidence type="ECO:0000313" key="10">
    <source>
        <dbReference type="Proteomes" id="UP000824220"/>
    </source>
</evidence>
<gene>
    <name evidence="9" type="ORF">H9800_01115</name>
</gene>
<evidence type="ECO:0000256" key="5">
    <source>
        <dbReference type="ARBA" id="ARBA00022989"/>
    </source>
</evidence>
<comment type="similarity">
    <text evidence="7">Belongs to the binding-protein-dependent transport system permease family.</text>
</comment>
<dbReference type="InterPro" id="IPR045621">
    <property type="entry name" value="BPD_transp_1_N"/>
</dbReference>
<feature type="transmembrane region" description="Helical" evidence="7">
    <location>
        <begin position="115"/>
        <end position="138"/>
    </location>
</feature>
<evidence type="ECO:0000256" key="6">
    <source>
        <dbReference type="ARBA" id="ARBA00023136"/>
    </source>
</evidence>
<accession>A0A9D2H2J5</accession>
<keyword evidence="4 7" id="KW-0812">Transmembrane</keyword>
<evidence type="ECO:0000259" key="8">
    <source>
        <dbReference type="PROSITE" id="PS50928"/>
    </source>
</evidence>
<sequence length="323" mass="34253">MSAVAVDAPRRAQVHPVLAVLVRRIVAGIIVLWLTASASFWTLQLVPGSPVDILAGDLADDDLRASLAREWGLDQSAWQQYVDFLARLVRGDLGQSYVQRQPVATILADQLGSTFVLAVTAGLLAVVIAVVLATASVGRARVRRGVLSTLELVFVSVPVFWSGLLLLFVFSFQLGWFPAAGAGSARSLVLPAVTLALPTAGLLSQVLRESMERTLTEPFIVTVRSRGVRESLVVWRHALRHAALPGMTVLGSLVGGLLGGAVITETVFGRPGIGSISLQAVSNKDVPVVIGVVLLAAVIYVVVSTLLDLFYTLADPRLRGGAR</sequence>
<keyword evidence="6 7" id="KW-0472">Membrane</keyword>
<evidence type="ECO:0000256" key="3">
    <source>
        <dbReference type="ARBA" id="ARBA00022475"/>
    </source>
</evidence>
<feature type="transmembrane region" description="Helical" evidence="7">
    <location>
        <begin position="188"/>
        <end position="207"/>
    </location>
</feature>
<protein>
    <submittedName>
        <fullName evidence="9">ABC transporter permease</fullName>
    </submittedName>
</protein>
<organism evidence="9 10">
    <name type="scientific">Candidatus Microbacterium stercoravium</name>
    <dbReference type="NCBI Taxonomy" id="2838697"/>
    <lineage>
        <taxon>Bacteria</taxon>
        <taxon>Bacillati</taxon>
        <taxon>Actinomycetota</taxon>
        <taxon>Actinomycetes</taxon>
        <taxon>Micrococcales</taxon>
        <taxon>Microbacteriaceae</taxon>
        <taxon>Microbacterium</taxon>
    </lineage>
</organism>
<name>A0A9D2H2J5_9MICO</name>
<dbReference type="PANTHER" id="PTHR43163:SF6">
    <property type="entry name" value="DIPEPTIDE TRANSPORT SYSTEM PERMEASE PROTEIN DPPB-RELATED"/>
    <property type="match status" value="1"/>
</dbReference>
<evidence type="ECO:0000313" key="9">
    <source>
        <dbReference type="EMBL" id="HJA03448.1"/>
    </source>
</evidence>
<dbReference type="Pfam" id="PF00528">
    <property type="entry name" value="BPD_transp_1"/>
    <property type="match status" value="1"/>
</dbReference>
<feature type="transmembrane region" description="Helical" evidence="7">
    <location>
        <begin position="21"/>
        <end position="41"/>
    </location>
</feature>
<proteinExistence type="inferred from homology"/>
<dbReference type="Pfam" id="PF19300">
    <property type="entry name" value="BPD_transp_1_N"/>
    <property type="match status" value="1"/>
</dbReference>
<feature type="domain" description="ABC transmembrane type-1" evidence="8">
    <location>
        <begin position="111"/>
        <end position="311"/>
    </location>
</feature>
<dbReference type="PANTHER" id="PTHR43163">
    <property type="entry name" value="DIPEPTIDE TRANSPORT SYSTEM PERMEASE PROTEIN DPPB-RELATED"/>
    <property type="match status" value="1"/>
</dbReference>
<dbReference type="GO" id="GO:0005886">
    <property type="term" value="C:plasma membrane"/>
    <property type="evidence" value="ECO:0007669"/>
    <property type="project" value="UniProtKB-SubCell"/>
</dbReference>
<keyword evidence="3" id="KW-1003">Cell membrane</keyword>
<comment type="caution">
    <text evidence="9">The sequence shown here is derived from an EMBL/GenBank/DDBJ whole genome shotgun (WGS) entry which is preliminary data.</text>
</comment>
<feature type="transmembrane region" description="Helical" evidence="7">
    <location>
        <begin position="288"/>
        <end position="314"/>
    </location>
</feature>
<dbReference type="Proteomes" id="UP000824220">
    <property type="component" value="Unassembled WGS sequence"/>
</dbReference>
<dbReference type="InterPro" id="IPR035906">
    <property type="entry name" value="MetI-like_sf"/>
</dbReference>
<dbReference type="AlphaFoldDB" id="A0A9D2H2J5"/>
<keyword evidence="5 7" id="KW-1133">Transmembrane helix</keyword>
<evidence type="ECO:0000256" key="7">
    <source>
        <dbReference type="RuleBase" id="RU363032"/>
    </source>
</evidence>
<reference evidence="9" key="1">
    <citation type="journal article" date="2021" name="PeerJ">
        <title>Extensive microbial diversity within the chicken gut microbiome revealed by metagenomics and culture.</title>
        <authorList>
            <person name="Gilroy R."/>
            <person name="Ravi A."/>
            <person name="Getino M."/>
            <person name="Pursley I."/>
            <person name="Horton D.L."/>
            <person name="Alikhan N.F."/>
            <person name="Baker D."/>
            <person name="Gharbi K."/>
            <person name="Hall N."/>
            <person name="Watson M."/>
            <person name="Adriaenssens E.M."/>
            <person name="Foster-Nyarko E."/>
            <person name="Jarju S."/>
            <person name="Secka A."/>
            <person name="Antonio M."/>
            <person name="Oren A."/>
            <person name="Chaudhuri R.R."/>
            <person name="La Ragione R."/>
            <person name="Hildebrand F."/>
            <person name="Pallen M.J."/>
        </authorList>
    </citation>
    <scope>NUCLEOTIDE SEQUENCE</scope>
    <source>
        <strain evidence="9">ChiHjej8B7-3636</strain>
    </source>
</reference>
<dbReference type="PROSITE" id="PS50928">
    <property type="entry name" value="ABC_TM1"/>
    <property type="match status" value="1"/>
</dbReference>
<dbReference type="EMBL" id="DXAM01000017">
    <property type="protein sequence ID" value="HJA03448.1"/>
    <property type="molecule type" value="Genomic_DNA"/>
</dbReference>
<dbReference type="GO" id="GO:0071916">
    <property type="term" value="F:dipeptide transmembrane transporter activity"/>
    <property type="evidence" value="ECO:0007669"/>
    <property type="project" value="TreeGrafter"/>
</dbReference>
<feature type="transmembrane region" description="Helical" evidence="7">
    <location>
        <begin position="246"/>
        <end position="268"/>
    </location>
</feature>
<dbReference type="SUPFAM" id="SSF161098">
    <property type="entry name" value="MetI-like"/>
    <property type="match status" value="1"/>
</dbReference>